<evidence type="ECO:0000256" key="1">
    <source>
        <dbReference type="SAM" id="SignalP"/>
    </source>
</evidence>
<dbReference type="RefSeq" id="XP_014661439.1">
    <property type="nucleotide sequence ID" value="XM_014805953.1"/>
</dbReference>
<organism evidence="2 3">
    <name type="scientific">Priapulus caudatus</name>
    <name type="common">Priapulid worm</name>
    <dbReference type="NCBI Taxonomy" id="37621"/>
    <lineage>
        <taxon>Eukaryota</taxon>
        <taxon>Metazoa</taxon>
        <taxon>Ecdysozoa</taxon>
        <taxon>Scalidophora</taxon>
        <taxon>Priapulida</taxon>
        <taxon>Priapulimorpha</taxon>
        <taxon>Priapulimorphida</taxon>
        <taxon>Priapulidae</taxon>
        <taxon>Priapulus</taxon>
    </lineage>
</organism>
<reference evidence="3" key="1">
    <citation type="submission" date="2025-08" db="UniProtKB">
        <authorList>
            <consortium name="RefSeq"/>
        </authorList>
    </citation>
    <scope>IDENTIFICATION</scope>
</reference>
<proteinExistence type="predicted"/>
<keyword evidence="2" id="KW-1185">Reference proteome</keyword>
<evidence type="ECO:0000313" key="2">
    <source>
        <dbReference type="Proteomes" id="UP000695022"/>
    </source>
</evidence>
<accession>A0ABM1DNB8</accession>
<sequence>MNVRLFLCVTIVSGVIGSNGYAAAATADAYATKAPEYFTTRTYGPVHDGQLSGRGHKTTRVNVDLYGQALGKLFSRDDAERSDSSTKVIGYHLKHTYVVPCS</sequence>
<name>A0ABM1DNB8_PRICU</name>
<feature type="chain" id="PRO_5045192893" evidence="1">
    <location>
        <begin position="18"/>
        <end position="102"/>
    </location>
</feature>
<evidence type="ECO:0000313" key="3">
    <source>
        <dbReference type="RefSeq" id="XP_014661439.1"/>
    </source>
</evidence>
<dbReference type="GeneID" id="106804677"/>
<protein>
    <submittedName>
        <fullName evidence="3">Uncharacterized protein LOC106804677</fullName>
    </submittedName>
</protein>
<gene>
    <name evidence="3" type="primary">LOC106804677</name>
</gene>
<feature type="signal peptide" evidence="1">
    <location>
        <begin position="1"/>
        <end position="17"/>
    </location>
</feature>
<keyword evidence="1" id="KW-0732">Signal</keyword>
<dbReference type="Proteomes" id="UP000695022">
    <property type="component" value="Unplaced"/>
</dbReference>